<protein>
    <recommendedName>
        <fullName evidence="4">Lactococcin 972 family bacteriocin</fullName>
    </recommendedName>
</protein>
<evidence type="ECO:0000256" key="1">
    <source>
        <dbReference type="SAM" id="MobiDB-lite"/>
    </source>
</evidence>
<reference evidence="3" key="1">
    <citation type="submission" date="2011-12" db="EMBL/GenBank/DDBJ databases">
        <title>Complete genome sequence of Streptomyces cattleya strain DSM 46488.</title>
        <authorList>
            <person name="Ou H.-Y."/>
            <person name="Li P."/>
            <person name="Zhao C."/>
            <person name="O'Hagan D."/>
            <person name="Deng Z."/>
        </authorList>
    </citation>
    <scope>NUCLEOTIDE SEQUENCE [LARGE SCALE GENOMIC DNA]</scope>
    <source>
        <strain evidence="3">ATCC 35852 / DSM 46488 / JCM 4925 / NBRC 14057 / NRRL 8057</strain>
    </source>
</reference>
<dbReference type="HOGENOM" id="CLU_2439407_0_0_11"/>
<sequence length="90" mass="9615">MTFTINPSSKTMSPQRATESVGGGTWEYGSGIDGGSKSCWSNYVHPSLRHSATATIANAVDKEYADAGSWADAYVTAGLSYTCKAYWATY</sequence>
<dbReference type="Proteomes" id="UP000007842">
    <property type="component" value="Chromosome"/>
</dbReference>
<proteinExistence type="predicted"/>
<organism evidence="2 3">
    <name type="scientific">Streptantibioticus cattleyicolor (strain ATCC 35852 / DSM 46488 / JCM 4925 / NBRC 14057 / NRRL 8057)</name>
    <name type="common">Streptomyces cattleya</name>
    <dbReference type="NCBI Taxonomy" id="1003195"/>
    <lineage>
        <taxon>Bacteria</taxon>
        <taxon>Bacillati</taxon>
        <taxon>Actinomycetota</taxon>
        <taxon>Actinomycetes</taxon>
        <taxon>Kitasatosporales</taxon>
        <taxon>Streptomycetaceae</taxon>
        <taxon>Streptantibioticus</taxon>
    </lineage>
</organism>
<dbReference type="Gene3D" id="2.60.40.2850">
    <property type="match status" value="1"/>
</dbReference>
<gene>
    <name evidence="2" type="ordered locus">SCATT_37210</name>
</gene>
<feature type="compositionally biased region" description="Polar residues" evidence="1">
    <location>
        <begin position="1"/>
        <end position="18"/>
    </location>
</feature>
<dbReference type="AlphaFoldDB" id="G8X2W0"/>
<evidence type="ECO:0000313" key="3">
    <source>
        <dbReference type="Proteomes" id="UP000007842"/>
    </source>
</evidence>
<name>G8X2W0_STREN</name>
<dbReference type="EMBL" id="CP003219">
    <property type="protein sequence ID" value="AEW96092.1"/>
    <property type="molecule type" value="Genomic_DNA"/>
</dbReference>
<dbReference type="KEGG" id="scy:SCATT_37210"/>
<dbReference type="Pfam" id="PF09683">
    <property type="entry name" value="Lactococcin_972"/>
    <property type="match status" value="1"/>
</dbReference>
<dbReference type="PATRIC" id="fig|1003195.29.peg.3716"/>
<evidence type="ECO:0000313" key="2">
    <source>
        <dbReference type="EMBL" id="AEW96092.1"/>
    </source>
</evidence>
<feature type="region of interest" description="Disordered" evidence="1">
    <location>
        <begin position="1"/>
        <end position="22"/>
    </location>
</feature>
<evidence type="ECO:0008006" key="4">
    <source>
        <dbReference type="Google" id="ProtNLM"/>
    </source>
</evidence>
<keyword evidence="3" id="KW-1185">Reference proteome</keyword>
<accession>G8X2W0</accession>
<dbReference type="InterPro" id="IPR006540">
    <property type="entry name" value="Lactococcin_972"/>
</dbReference>